<feature type="transmembrane region" description="Helical" evidence="10">
    <location>
        <begin position="551"/>
        <end position="575"/>
    </location>
</feature>
<evidence type="ECO:0000256" key="1">
    <source>
        <dbReference type="ARBA" id="ARBA00004141"/>
    </source>
</evidence>
<keyword evidence="3 10" id="KW-0812">Transmembrane</keyword>
<feature type="transmembrane region" description="Helical" evidence="10">
    <location>
        <begin position="336"/>
        <end position="358"/>
    </location>
</feature>
<evidence type="ECO:0000256" key="2">
    <source>
        <dbReference type="ARBA" id="ARBA00022475"/>
    </source>
</evidence>
<dbReference type="InterPro" id="IPR017978">
    <property type="entry name" value="GPCR_3_C"/>
</dbReference>
<reference evidence="12 13" key="1">
    <citation type="submission" date="2016-08" db="EMBL/GenBank/DDBJ databases">
        <title>A Parts List for Fungal Cellulosomes Revealed by Comparative Genomics.</title>
        <authorList>
            <consortium name="DOE Joint Genome Institute"/>
            <person name="Haitjema C.H."/>
            <person name="Gilmore S.P."/>
            <person name="Henske J.K."/>
            <person name="Solomon K.V."/>
            <person name="De Groot R."/>
            <person name="Kuo A."/>
            <person name="Mondo S.J."/>
            <person name="Salamov A.A."/>
            <person name="Labutti K."/>
            <person name="Zhao Z."/>
            <person name="Chiniquy J."/>
            <person name="Barry K."/>
            <person name="Brewer H.M."/>
            <person name="Purvine S.O."/>
            <person name="Wright A.T."/>
            <person name="Boxma B."/>
            <person name="Van Alen T."/>
            <person name="Hackstein J.H."/>
            <person name="Baker S.E."/>
            <person name="Grigoriev I.V."/>
            <person name="O'Malley M.A."/>
        </authorList>
    </citation>
    <scope>NUCLEOTIDE SEQUENCE [LARGE SCALE GENOMIC DNA]</scope>
    <source>
        <strain evidence="12 13">G1</strain>
    </source>
</reference>
<protein>
    <submittedName>
        <fullName evidence="12">Periplasmic binding protein-like II</fullName>
    </submittedName>
</protein>
<keyword evidence="7" id="KW-0564">Palmitate</keyword>
<feature type="transmembrane region" description="Helical" evidence="10">
    <location>
        <begin position="442"/>
        <end position="466"/>
    </location>
</feature>
<keyword evidence="8" id="KW-0449">Lipoprotein</keyword>
<keyword evidence="4" id="KW-0732">Signal</keyword>
<feature type="transmembrane region" description="Helical" evidence="10">
    <location>
        <begin position="522"/>
        <end position="545"/>
    </location>
</feature>
<evidence type="ECO:0000256" key="4">
    <source>
        <dbReference type="ARBA" id="ARBA00022729"/>
    </source>
</evidence>
<dbReference type="PANTHER" id="PTHR43649:SF33">
    <property type="entry name" value="POLYGALACTURONAN_RHAMNOGALACTURONAN-BINDING PROTEIN YTCQ"/>
    <property type="match status" value="1"/>
</dbReference>
<dbReference type="STRING" id="1754190.A0A1Y1ZFS3"/>
<keyword evidence="2" id="KW-1003">Cell membrane</keyword>
<dbReference type="EMBL" id="MCOG01000412">
    <property type="protein sequence ID" value="ORY09118.1"/>
    <property type="molecule type" value="Genomic_DNA"/>
</dbReference>
<evidence type="ECO:0000256" key="8">
    <source>
        <dbReference type="ARBA" id="ARBA00023288"/>
    </source>
</evidence>
<dbReference type="AlphaFoldDB" id="A0A1Y1ZFS3"/>
<gene>
    <name evidence="12" type="ORF">LY90DRAFT_678136</name>
</gene>
<dbReference type="GO" id="GO:0016020">
    <property type="term" value="C:membrane"/>
    <property type="evidence" value="ECO:0007669"/>
    <property type="project" value="UniProtKB-SubCell"/>
</dbReference>
<evidence type="ECO:0000256" key="6">
    <source>
        <dbReference type="ARBA" id="ARBA00023136"/>
    </source>
</evidence>
<dbReference type="Gene3D" id="3.40.190.10">
    <property type="entry name" value="Periplasmic binding protein-like II"/>
    <property type="match status" value="2"/>
</dbReference>
<feature type="transmembrane region" description="Helical" evidence="10">
    <location>
        <begin position="403"/>
        <end position="421"/>
    </location>
</feature>
<evidence type="ECO:0000256" key="10">
    <source>
        <dbReference type="SAM" id="Phobius"/>
    </source>
</evidence>
<keyword evidence="5 10" id="KW-1133">Transmembrane helix</keyword>
<feature type="compositionally biased region" description="Low complexity" evidence="9">
    <location>
        <begin position="616"/>
        <end position="626"/>
    </location>
</feature>
<dbReference type="SUPFAM" id="SSF53850">
    <property type="entry name" value="Periplasmic binding protein-like II"/>
    <property type="match status" value="1"/>
</dbReference>
<evidence type="ECO:0000313" key="12">
    <source>
        <dbReference type="EMBL" id="ORY09118.1"/>
    </source>
</evidence>
<comment type="caution">
    <text evidence="12">The sequence shown here is derived from an EMBL/GenBank/DDBJ whole genome shotgun (WGS) entry which is preliminary data.</text>
</comment>
<feature type="compositionally biased region" description="Polar residues" evidence="9">
    <location>
        <begin position="603"/>
        <end position="615"/>
    </location>
</feature>
<dbReference type="InterPro" id="IPR050490">
    <property type="entry name" value="Bact_solute-bd_prot1"/>
</dbReference>
<keyword evidence="6 10" id="KW-0472">Membrane</keyword>
<dbReference type="PANTHER" id="PTHR43649">
    <property type="entry name" value="ARABINOSE-BINDING PROTEIN-RELATED"/>
    <property type="match status" value="1"/>
</dbReference>
<evidence type="ECO:0000256" key="5">
    <source>
        <dbReference type="ARBA" id="ARBA00022989"/>
    </source>
</evidence>
<name>A0A1Y1ZFS3_9FUNG</name>
<organism evidence="12 13">
    <name type="scientific">Neocallimastix californiae</name>
    <dbReference type="NCBI Taxonomy" id="1754190"/>
    <lineage>
        <taxon>Eukaryota</taxon>
        <taxon>Fungi</taxon>
        <taxon>Fungi incertae sedis</taxon>
        <taxon>Chytridiomycota</taxon>
        <taxon>Chytridiomycota incertae sedis</taxon>
        <taxon>Neocallimastigomycetes</taxon>
        <taxon>Neocallimastigales</taxon>
        <taxon>Neocallimastigaceae</taxon>
        <taxon>Neocallimastix</taxon>
    </lineage>
</organism>
<evidence type="ECO:0000259" key="11">
    <source>
        <dbReference type="Pfam" id="PF00003"/>
    </source>
</evidence>
<sequence length="661" mass="76830">MNKKFEYDIIFYDNVYTTRFGPHLTNLKGLIPDEHIDLYKPGIASRSCVYGKDKWVGLPITIDFAVLYTNTNYTEKYNKTIPTTWEELIETSKYIRDEEEKLNNPLMTYNGLFNSRESGTCTFYEFIYSFRKEVNDDYPEFPSEEAIEALEMMKRMKEEIGSDLVFKSSDDYTAEKMMNGKFIFLKYWYFPNLTFYNASAIPGGKDGISGSTIGGYNIGINDNIKYEKKVASAKVLTFITSKEIQKNMVMEKNLYSGIPSLYEDEEVCKVVDCKFFKSIQLTPRPKMADYTSYSEKFRNALHKFLYGNKSAKEVLIEIKDITHIYTISLSLDDSSVGMVFFIICTTISVLMILSLLVLIKDKDKTYFEFLPYDFWILIVFGSVIILNTYLLGYGEKNSIKCNLKTLFISIGFTLNLVPVLYKLIINFPEPNAKTQWVSRNRYLFLLIFITIDIVLFLLTFISPYSVKNKIINDGKNFQICHMDNGFGNFIVILIEVIKIIIAILILGMIFIEWSLENTYYDIRFITLAIYMDIISVVLLTIFNYLKINNYILIFELQCLVYILFSLSNYIFIYGFRLIWKFIKINNEDDVYMKKFRENNVKLGSTNRSNPQATLTKNSSNHESNSSIEKISNKILSYHYMKSNHSSNDSNLVNSNLSNTFN</sequence>
<evidence type="ECO:0000256" key="7">
    <source>
        <dbReference type="ARBA" id="ARBA00023139"/>
    </source>
</evidence>
<evidence type="ECO:0000256" key="9">
    <source>
        <dbReference type="SAM" id="MobiDB-lite"/>
    </source>
</evidence>
<feature type="transmembrane region" description="Helical" evidence="10">
    <location>
        <begin position="370"/>
        <end position="391"/>
    </location>
</feature>
<feature type="transmembrane region" description="Helical" evidence="10">
    <location>
        <begin position="486"/>
        <end position="510"/>
    </location>
</feature>
<evidence type="ECO:0000313" key="13">
    <source>
        <dbReference type="Proteomes" id="UP000193920"/>
    </source>
</evidence>
<comment type="subcellular location">
    <subcellularLocation>
        <location evidence="1">Membrane</location>
        <topology evidence="1">Multi-pass membrane protein</topology>
    </subcellularLocation>
</comment>
<dbReference type="GO" id="GO:0004930">
    <property type="term" value="F:G protein-coupled receptor activity"/>
    <property type="evidence" value="ECO:0007669"/>
    <property type="project" value="InterPro"/>
</dbReference>
<dbReference type="InterPro" id="IPR006059">
    <property type="entry name" value="SBP"/>
</dbReference>
<feature type="region of interest" description="Disordered" evidence="9">
    <location>
        <begin position="603"/>
        <end position="626"/>
    </location>
</feature>
<evidence type="ECO:0000256" key="3">
    <source>
        <dbReference type="ARBA" id="ARBA00022692"/>
    </source>
</evidence>
<keyword evidence="13" id="KW-1185">Reference proteome</keyword>
<dbReference type="Proteomes" id="UP000193920">
    <property type="component" value="Unassembled WGS sequence"/>
</dbReference>
<feature type="domain" description="G-protein coupled receptors family 3 profile" evidence="11">
    <location>
        <begin position="334"/>
        <end position="565"/>
    </location>
</feature>
<dbReference type="Pfam" id="PF00003">
    <property type="entry name" value="7tm_3"/>
    <property type="match status" value="1"/>
</dbReference>
<dbReference type="OrthoDB" id="2174362at2759"/>
<accession>A0A1Y1ZFS3</accession>
<proteinExistence type="predicted"/>
<dbReference type="Pfam" id="PF13416">
    <property type="entry name" value="SBP_bac_8"/>
    <property type="match status" value="1"/>
</dbReference>